<dbReference type="CDD" id="cd03860">
    <property type="entry name" value="M14_CP_A-B_like"/>
    <property type="match status" value="1"/>
</dbReference>
<evidence type="ECO:0000256" key="7">
    <source>
        <dbReference type="ARBA" id="ARBA00022801"/>
    </source>
</evidence>
<evidence type="ECO:0000256" key="5">
    <source>
        <dbReference type="ARBA" id="ARBA00022723"/>
    </source>
</evidence>
<comment type="caution">
    <text evidence="16">The sequence shown here is derived from an EMBL/GenBank/DDBJ whole genome shotgun (WGS) entry which is preliminary data.</text>
</comment>
<evidence type="ECO:0000256" key="6">
    <source>
        <dbReference type="ARBA" id="ARBA00022729"/>
    </source>
</evidence>
<comment type="cofactor">
    <cofactor evidence="1">
        <name>Zn(2+)</name>
        <dbReference type="ChEBI" id="CHEBI:29105"/>
    </cofactor>
</comment>
<dbReference type="PANTHER" id="PTHR11705:SF54">
    <property type="entry name" value="SHKT DOMAIN-CONTAINING PROTEIN"/>
    <property type="match status" value="1"/>
</dbReference>
<keyword evidence="5" id="KW-0479">Metal-binding</keyword>
<keyword evidence="8" id="KW-0862">Zinc</keyword>
<evidence type="ECO:0000256" key="9">
    <source>
        <dbReference type="ARBA" id="ARBA00023049"/>
    </source>
</evidence>
<evidence type="ECO:0008006" key="18">
    <source>
        <dbReference type="Google" id="ProtNLM"/>
    </source>
</evidence>
<dbReference type="SMART" id="SM00254">
    <property type="entry name" value="ShKT"/>
    <property type="match status" value="1"/>
</dbReference>
<keyword evidence="6" id="KW-0732">Signal</keyword>
<dbReference type="InterPro" id="IPR036990">
    <property type="entry name" value="M14A-like_propep"/>
</dbReference>
<dbReference type="GO" id="GO:0006508">
    <property type="term" value="P:proteolysis"/>
    <property type="evidence" value="ECO:0007669"/>
    <property type="project" value="UniProtKB-KW"/>
</dbReference>
<evidence type="ECO:0000256" key="4">
    <source>
        <dbReference type="ARBA" id="ARBA00022670"/>
    </source>
</evidence>
<name>A0A8S1GN18_9PELO</name>
<comment type="caution">
    <text evidence="11">Lacks conserved residue(s) required for the propagation of feature annotation.</text>
</comment>
<evidence type="ECO:0000313" key="17">
    <source>
        <dbReference type="Proteomes" id="UP000835052"/>
    </source>
</evidence>
<dbReference type="AlphaFoldDB" id="A0A8S1GN18"/>
<dbReference type="Pfam" id="PF02244">
    <property type="entry name" value="Propep_M14"/>
    <property type="match status" value="1"/>
</dbReference>
<feature type="domain" description="ShKT" evidence="14">
    <location>
        <begin position="689"/>
        <end position="725"/>
    </location>
</feature>
<comment type="similarity">
    <text evidence="2 12">Belongs to the peptidase M14 family.</text>
</comment>
<gene>
    <name evidence="16" type="ORF">CAUJ_LOCUS766</name>
</gene>
<evidence type="ECO:0000256" key="13">
    <source>
        <dbReference type="SAM" id="MobiDB-lite"/>
    </source>
</evidence>
<sequence length="727" mass="81902">MSVSPILPFVPRSKERFRPALGTKTKMRLTEAVLVLLLGVAAVVWAVVEFDPQPNNRKFSVLRASTDDLDQLIALRALYEKSHQFELDFWLTPMAVGHKADIMVPDSQLEWLSETLRANNITYDVTIDDVERLIMQRERKPRRLNFEKRLNSENSNRARYAFGEYHSYDTIVGYMRDVERKYPDRAKVFDMGTTHEGRSIYGIKIGKDVSRTDKRIFWIDGGIHAREWAAVHTVVYFIDRLIADYDEDPIVRSSIENIHFYIIPVLNPDGYEFSRSDISPMVRLWRKNRAGVFCKKDRWFRDRCCGGVDLNRNFDWFFGELGSSDEKCSEIYQGSGPFSEAESRAVRDLMLSKEVKGKVDAFLTLHTYSQMWIHPYSHQRKTVPEDIREIEEVGRAAVSALEKTFGTRYRFGTGADILYPSAGGSDDWAKGKGGAKYVYLVELRPGEEVWDGFILDQRQLIPTAKETWNGIRVVAKAVLDRVPRSTESVRIPSTSTSTSTTSETTTTATNSTREATTSEATTTGSTTTTTTTLEPILEAPVSDTPLFAPSTPAPLLDVSYVLGKRRFKFVSIGTFVYTTAPPTALLSPPLHDVTDDVVLVEHDSEADDEEVEGARLTPVATSARRPRPTSQNRAVIVNNSRSSTIAQRLRQRQRIGRIRNTSRPRIGGTSRGSTEVNGGRSATVTSLVCLDKSPWCAAWRSTTPDVCRISSIYMRRDCARTCGFCAA</sequence>
<feature type="compositionally biased region" description="Low complexity" evidence="13">
    <location>
        <begin position="493"/>
        <end position="532"/>
    </location>
</feature>
<evidence type="ECO:0000259" key="14">
    <source>
        <dbReference type="PROSITE" id="PS51670"/>
    </source>
</evidence>
<dbReference type="Gene3D" id="3.40.630.10">
    <property type="entry name" value="Zn peptidases"/>
    <property type="match status" value="1"/>
</dbReference>
<dbReference type="OrthoDB" id="3626597at2759"/>
<dbReference type="PRINTS" id="PR00765">
    <property type="entry name" value="CRBOXYPTASEA"/>
</dbReference>
<proteinExistence type="inferred from homology"/>
<protein>
    <recommendedName>
        <fullName evidence="18">ShKT domain-containing protein</fullName>
    </recommendedName>
</protein>
<dbReference type="Pfam" id="PF01549">
    <property type="entry name" value="ShK"/>
    <property type="match status" value="1"/>
</dbReference>
<dbReference type="SMART" id="SM00631">
    <property type="entry name" value="Zn_pept"/>
    <property type="match status" value="1"/>
</dbReference>
<keyword evidence="9" id="KW-0482">Metalloprotease</keyword>
<keyword evidence="17" id="KW-1185">Reference proteome</keyword>
<feature type="domain" description="Peptidase M14" evidence="15">
    <location>
        <begin position="164"/>
        <end position="478"/>
    </location>
</feature>
<reference evidence="16" key="1">
    <citation type="submission" date="2020-10" db="EMBL/GenBank/DDBJ databases">
        <authorList>
            <person name="Kikuchi T."/>
        </authorList>
    </citation>
    <scope>NUCLEOTIDE SEQUENCE</scope>
    <source>
        <strain evidence="16">NKZ352</strain>
    </source>
</reference>
<evidence type="ECO:0000256" key="10">
    <source>
        <dbReference type="ARBA" id="ARBA00023157"/>
    </source>
</evidence>
<evidence type="ECO:0000313" key="16">
    <source>
        <dbReference type="EMBL" id="CAD6184847.1"/>
    </source>
</evidence>
<dbReference type="FunFam" id="3.40.630.10:FF:000070">
    <property type="entry name" value="Putative carboxypeptidase suro-1"/>
    <property type="match status" value="1"/>
</dbReference>
<feature type="region of interest" description="Disordered" evidence="13">
    <location>
        <begin position="485"/>
        <end position="535"/>
    </location>
</feature>
<keyword evidence="7" id="KW-0378">Hydrolase</keyword>
<evidence type="ECO:0000256" key="3">
    <source>
        <dbReference type="ARBA" id="ARBA00022645"/>
    </source>
</evidence>
<dbReference type="Proteomes" id="UP000835052">
    <property type="component" value="Unassembled WGS sequence"/>
</dbReference>
<evidence type="ECO:0000259" key="15">
    <source>
        <dbReference type="PROSITE" id="PS52035"/>
    </source>
</evidence>
<evidence type="ECO:0000256" key="8">
    <source>
        <dbReference type="ARBA" id="ARBA00022833"/>
    </source>
</evidence>
<feature type="active site" description="Proton donor/acceptor" evidence="12">
    <location>
        <position position="442"/>
    </location>
</feature>
<keyword evidence="4" id="KW-0645">Protease</keyword>
<dbReference type="PROSITE" id="PS52035">
    <property type="entry name" value="PEPTIDASE_M14"/>
    <property type="match status" value="1"/>
</dbReference>
<evidence type="ECO:0000256" key="12">
    <source>
        <dbReference type="PROSITE-ProRule" id="PRU01379"/>
    </source>
</evidence>
<dbReference type="SUPFAM" id="SSF54897">
    <property type="entry name" value="Protease propeptides/inhibitors"/>
    <property type="match status" value="1"/>
</dbReference>
<accession>A0A8S1GN18</accession>
<dbReference type="Gene3D" id="3.30.70.340">
    <property type="entry name" value="Metallocarboxypeptidase-like"/>
    <property type="match status" value="1"/>
</dbReference>
<evidence type="ECO:0000256" key="2">
    <source>
        <dbReference type="ARBA" id="ARBA00005988"/>
    </source>
</evidence>
<dbReference type="SUPFAM" id="SSF53187">
    <property type="entry name" value="Zn-dependent exopeptidases"/>
    <property type="match status" value="1"/>
</dbReference>
<dbReference type="EMBL" id="CAJGYM010000001">
    <property type="protein sequence ID" value="CAD6184847.1"/>
    <property type="molecule type" value="Genomic_DNA"/>
</dbReference>
<keyword evidence="10" id="KW-1015">Disulfide bond</keyword>
<organism evidence="16 17">
    <name type="scientific">Caenorhabditis auriculariae</name>
    <dbReference type="NCBI Taxonomy" id="2777116"/>
    <lineage>
        <taxon>Eukaryota</taxon>
        <taxon>Metazoa</taxon>
        <taxon>Ecdysozoa</taxon>
        <taxon>Nematoda</taxon>
        <taxon>Chromadorea</taxon>
        <taxon>Rhabditida</taxon>
        <taxon>Rhabditina</taxon>
        <taxon>Rhabditomorpha</taxon>
        <taxon>Rhabditoidea</taxon>
        <taxon>Rhabditidae</taxon>
        <taxon>Peloderinae</taxon>
        <taxon>Caenorhabditis</taxon>
    </lineage>
</organism>
<dbReference type="InterPro" id="IPR003582">
    <property type="entry name" value="ShKT_dom"/>
</dbReference>
<dbReference type="GO" id="GO:0004181">
    <property type="term" value="F:metallocarboxypeptidase activity"/>
    <property type="evidence" value="ECO:0007669"/>
    <property type="project" value="InterPro"/>
</dbReference>
<dbReference type="InterPro" id="IPR003146">
    <property type="entry name" value="M14A_act_pep"/>
</dbReference>
<dbReference type="GO" id="GO:0005615">
    <property type="term" value="C:extracellular space"/>
    <property type="evidence" value="ECO:0007669"/>
    <property type="project" value="TreeGrafter"/>
</dbReference>
<dbReference type="PANTHER" id="PTHR11705">
    <property type="entry name" value="PROTEASE FAMILY M14 CARBOXYPEPTIDASE A,B"/>
    <property type="match status" value="1"/>
</dbReference>
<dbReference type="GO" id="GO:0008270">
    <property type="term" value="F:zinc ion binding"/>
    <property type="evidence" value="ECO:0007669"/>
    <property type="project" value="InterPro"/>
</dbReference>
<dbReference type="Pfam" id="PF00246">
    <property type="entry name" value="Peptidase_M14"/>
    <property type="match status" value="1"/>
</dbReference>
<keyword evidence="3" id="KW-0121">Carboxypeptidase</keyword>
<evidence type="ECO:0000256" key="1">
    <source>
        <dbReference type="ARBA" id="ARBA00001947"/>
    </source>
</evidence>
<dbReference type="InterPro" id="IPR000834">
    <property type="entry name" value="Peptidase_M14"/>
</dbReference>
<evidence type="ECO:0000256" key="11">
    <source>
        <dbReference type="PROSITE-ProRule" id="PRU01005"/>
    </source>
</evidence>
<dbReference type="PROSITE" id="PS51670">
    <property type="entry name" value="SHKT"/>
    <property type="match status" value="1"/>
</dbReference>